<comment type="catalytic activity">
    <reaction evidence="1">
        <text>ATP + protein L-histidine = ADP + protein N-phospho-L-histidine.</text>
        <dbReference type="EC" id="2.7.13.3"/>
    </reaction>
</comment>
<dbReference type="PROSITE" id="PS50109">
    <property type="entry name" value="HIS_KIN"/>
    <property type="match status" value="1"/>
</dbReference>
<dbReference type="KEGG" id="fae:FAES_3403"/>
<dbReference type="InterPro" id="IPR005467">
    <property type="entry name" value="His_kinase_dom"/>
</dbReference>
<dbReference type="InterPro" id="IPR036890">
    <property type="entry name" value="HATPase_C_sf"/>
</dbReference>
<organism evidence="8 9">
    <name type="scientific">Fibrella aestuarina BUZ 2</name>
    <dbReference type="NCBI Taxonomy" id="1166018"/>
    <lineage>
        <taxon>Bacteria</taxon>
        <taxon>Pseudomonadati</taxon>
        <taxon>Bacteroidota</taxon>
        <taxon>Cytophagia</taxon>
        <taxon>Cytophagales</taxon>
        <taxon>Spirosomataceae</taxon>
        <taxon>Fibrella</taxon>
    </lineage>
</organism>
<dbReference type="STRING" id="1166018.FAES_3403"/>
<dbReference type="Proteomes" id="UP000011058">
    <property type="component" value="Chromosome"/>
</dbReference>
<name>I0KBA8_9BACT</name>
<keyword evidence="5" id="KW-0418">Kinase</keyword>
<evidence type="ECO:0000256" key="4">
    <source>
        <dbReference type="ARBA" id="ARBA00022679"/>
    </source>
</evidence>
<evidence type="ECO:0000256" key="6">
    <source>
        <dbReference type="SAM" id="Coils"/>
    </source>
</evidence>
<dbReference type="Gene3D" id="3.30.565.10">
    <property type="entry name" value="Histidine kinase-like ATPase, C-terminal domain"/>
    <property type="match status" value="1"/>
</dbReference>
<dbReference type="Pfam" id="PF02518">
    <property type="entry name" value="HATPase_c"/>
    <property type="match status" value="1"/>
</dbReference>
<dbReference type="SMART" id="SM00388">
    <property type="entry name" value="HisKA"/>
    <property type="match status" value="1"/>
</dbReference>
<dbReference type="SUPFAM" id="SSF47384">
    <property type="entry name" value="Homodimeric domain of signal transducing histidine kinase"/>
    <property type="match status" value="1"/>
</dbReference>
<keyword evidence="3" id="KW-0597">Phosphoprotein</keyword>
<dbReference type="Gene3D" id="3.30.450.20">
    <property type="entry name" value="PAS domain"/>
    <property type="match status" value="1"/>
</dbReference>
<proteinExistence type="predicted"/>
<dbReference type="SUPFAM" id="SSF55785">
    <property type="entry name" value="PYP-like sensor domain (PAS domain)"/>
    <property type="match status" value="1"/>
</dbReference>
<evidence type="ECO:0000313" key="9">
    <source>
        <dbReference type="Proteomes" id="UP000011058"/>
    </source>
</evidence>
<dbReference type="InterPro" id="IPR036097">
    <property type="entry name" value="HisK_dim/P_sf"/>
</dbReference>
<dbReference type="SMART" id="SM00387">
    <property type="entry name" value="HATPase_c"/>
    <property type="match status" value="1"/>
</dbReference>
<dbReference type="PRINTS" id="PR00344">
    <property type="entry name" value="BCTRLSENSOR"/>
</dbReference>
<reference evidence="8 9" key="1">
    <citation type="journal article" date="2012" name="J. Bacteriol.">
        <title>Genome Sequence of Fibrella aestuarina BUZ 2T, a Filamentous Marine Bacterium.</title>
        <authorList>
            <person name="Filippini M."/>
            <person name="Qi W."/>
            <person name="Blom J."/>
            <person name="Goesmann A."/>
            <person name="Smits T.H."/>
            <person name="Bagheri H.C."/>
        </authorList>
    </citation>
    <scope>NUCLEOTIDE SEQUENCE [LARGE SCALE GENOMIC DNA]</scope>
    <source>
        <strain evidence="9">BUZ 2T</strain>
    </source>
</reference>
<accession>I0KBA8</accession>
<evidence type="ECO:0000256" key="5">
    <source>
        <dbReference type="ARBA" id="ARBA00022777"/>
    </source>
</evidence>
<dbReference type="GO" id="GO:0000155">
    <property type="term" value="F:phosphorelay sensor kinase activity"/>
    <property type="evidence" value="ECO:0007669"/>
    <property type="project" value="InterPro"/>
</dbReference>
<evidence type="ECO:0000313" key="8">
    <source>
        <dbReference type="EMBL" id="CCH01411.1"/>
    </source>
</evidence>
<dbReference type="FunFam" id="3.30.565.10:FF:000006">
    <property type="entry name" value="Sensor histidine kinase WalK"/>
    <property type="match status" value="1"/>
</dbReference>
<dbReference type="HOGENOM" id="CLU_000445_114_71_10"/>
<dbReference type="Gene3D" id="1.10.287.130">
    <property type="match status" value="1"/>
</dbReference>
<dbReference type="OrthoDB" id="927680at2"/>
<sequence length="521" mass="57490">MNVMNNQVADLLPGALPAPQSGVLLLHPVYQPDGMLTDLRLGMLNPQAERDTAQPISAIEGQSLRLSFPQFINAPLLPLYQDVLDTGLSARFECPADSTQTTPLPGYEVSATRLADNLLLTYADLSQARQHAQLMEVIQGVNPAGVVLFDPVWDDSCEETPRRIVDFIYTAVNKTELEITRKPADQLIGHRLKTVCPSAEAFGLVGALIEAVHTNQPTEWLMPYFGDGISGWFQSAAVRHGEQVLFTFLEVTELKQHQEALEMAIQELRRANDNLQQFAYVASHDLQEPLRKIQSFGNMLAVGQAATLDASTQDLIQRMQAAAKRMSVLISDLLTYSRLTTQQEPFRPVSLTNLLPMVLTNLTEAITESGAQVNWSELPTINGDPAQLEQLFDNLLANAIKFRHTDTVPIVTVSADWLLFNDIPQAVRARLPNRLLQQPGQQTSFWAISITDNGIGFDEKYLNRIFVVFQRLHGKNRYPGTGIGLAICQKIVDNHGGAITATSAPGQGSTFTVYLPARGQE</sequence>
<protein>
    <recommendedName>
        <fullName evidence="2">histidine kinase</fullName>
        <ecNumber evidence="2">2.7.13.3</ecNumber>
    </recommendedName>
</protein>
<dbReference type="CDD" id="cd00082">
    <property type="entry name" value="HisKA"/>
    <property type="match status" value="1"/>
</dbReference>
<dbReference type="SUPFAM" id="SSF55874">
    <property type="entry name" value="ATPase domain of HSP90 chaperone/DNA topoisomerase II/histidine kinase"/>
    <property type="match status" value="1"/>
</dbReference>
<dbReference type="InterPro" id="IPR003594">
    <property type="entry name" value="HATPase_dom"/>
</dbReference>
<dbReference type="EC" id="2.7.13.3" evidence="2"/>
<dbReference type="PANTHER" id="PTHR43304">
    <property type="entry name" value="PHYTOCHROME-LIKE PROTEIN CPH1"/>
    <property type="match status" value="1"/>
</dbReference>
<dbReference type="InterPro" id="IPR004358">
    <property type="entry name" value="Sig_transdc_His_kin-like_C"/>
</dbReference>
<feature type="coiled-coil region" evidence="6">
    <location>
        <begin position="251"/>
        <end position="278"/>
    </location>
</feature>
<dbReference type="InterPro" id="IPR003661">
    <property type="entry name" value="HisK_dim/P_dom"/>
</dbReference>
<evidence type="ECO:0000256" key="2">
    <source>
        <dbReference type="ARBA" id="ARBA00012438"/>
    </source>
</evidence>
<evidence type="ECO:0000256" key="3">
    <source>
        <dbReference type="ARBA" id="ARBA00022553"/>
    </source>
</evidence>
<dbReference type="eggNOG" id="COG4251">
    <property type="taxonomic scope" value="Bacteria"/>
</dbReference>
<gene>
    <name evidence="8" type="ORF">FAES_3403</name>
</gene>
<evidence type="ECO:0000256" key="1">
    <source>
        <dbReference type="ARBA" id="ARBA00000085"/>
    </source>
</evidence>
<keyword evidence="6" id="KW-0175">Coiled coil</keyword>
<dbReference type="PANTHER" id="PTHR43304:SF1">
    <property type="entry name" value="PAC DOMAIN-CONTAINING PROTEIN"/>
    <property type="match status" value="1"/>
</dbReference>
<feature type="domain" description="Histidine kinase" evidence="7">
    <location>
        <begin position="281"/>
        <end position="519"/>
    </location>
</feature>
<keyword evidence="9" id="KW-1185">Reference proteome</keyword>
<dbReference type="AlphaFoldDB" id="I0KBA8"/>
<dbReference type="Pfam" id="PF00512">
    <property type="entry name" value="HisKA"/>
    <property type="match status" value="1"/>
</dbReference>
<dbReference type="InterPro" id="IPR035965">
    <property type="entry name" value="PAS-like_dom_sf"/>
</dbReference>
<evidence type="ECO:0000259" key="7">
    <source>
        <dbReference type="PROSITE" id="PS50109"/>
    </source>
</evidence>
<keyword evidence="4 8" id="KW-0808">Transferase</keyword>
<dbReference type="InterPro" id="IPR052162">
    <property type="entry name" value="Sensor_kinase/Photoreceptor"/>
</dbReference>
<dbReference type="EMBL" id="HE796683">
    <property type="protein sequence ID" value="CCH01411.1"/>
    <property type="molecule type" value="Genomic_DNA"/>
</dbReference>